<accession>A0A9X3E0R4</accession>
<dbReference type="RefSeq" id="WP_266338415.1">
    <property type="nucleotide sequence ID" value="NZ_JAPKNK010000003.1"/>
</dbReference>
<sequence>MKKRSVSIAGHQTSISIEEPFWQALRGIAAERGQSLAGLIAAIDGERAAQTNLSSAIRLAVLAWYQARVEAQAPKETVPLNSE</sequence>
<dbReference type="EMBL" id="JAPKNK010000003">
    <property type="protein sequence ID" value="MCX5569445.1"/>
    <property type="molecule type" value="Genomic_DNA"/>
</dbReference>
<dbReference type="Pfam" id="PF13467">
    <property type="entry name" value="RHH_4"/>
    <property type="match status" value="1"/>
</dbReference>
<dbReference type="AlphaFoldDB" id="A0A9X3E0R4"/>
<reference evidence="2" key="1">
    <citation type="submission" date="2022-11" db="EMBL/GenBank/DDBJ databases">
        <title>Biodiversity and phylogenetic relationships of bacteria.</title>
        <authorList>
            <person name="Machado R.A.R."/>
            <person name="Bhat A."/>
            <person name="Loulou A."/>
            <person name="Kallel S."/>
        </authorList>
    </citation>
    <scope>NUCLEOTIDE SEQUENCE</scope>
    <source>
        <strain evidence="2">K-TC2</strain>
    </source>
</reference>
<evidence type="ECO:0000313" key="3">
    <source>
        <dbReference type="Proteomes" id="UP001144805"/>
    </source>
</evidence>
<organism evidence="2 3">
    <name type="scientific">Kaistia nematophila</name>
    <dbReference type="NCBI Taxonomy" id="2994654"/>
    <lineage>
        <taxon>Bacteria</taxon>
        <taxon>Pseudomonadati</taxon>
        <taxon>Pseudomonadota</taxon>
        <taxon>Alphaproteobacteria</taxon>
        <taxon>Hyphomicrobiales</taxon>
        <taxon>Kaistiaceae</taxon>
        <taxon>Kaistia</taxon>
    </lineage>
</organism>
<evidence type="ECO:0000259" key="1">
    <source>
        <dbReference type="Pfam" id="PF13467"/>
    </source>
</evidence>
<comment type="caution">
    <text evidence="2">The sequence shown here is derived from an EMBL/GenBank/DDBJ whole genome shotgun (WGS) entry which is preliminary data.</text>
</comment>
<dbReference type="InterPro" id="IPR038268">
    <property type="entry name" value="RHH_sf"/>
</dbReference>
<keyword evidence="3" id="KW-1185">Reference proteome</keyword>
<dbReference type="Gene3D" id="1.10.3990.20">
    <property type="entry name" value="protein bp1543"/>
    <property type="match status" value="1"/>
</dbReference>
<protein>
    <submittedName>
        <fullName evidence="2">Ribbon-helix-helix domain-containing protein</fullName>
    </submittedName>
</protein>
<dbReference type="InterPro" id="IPR027373">
    <property type="entry name" value="RHH_dom"/>
</dbReference>
<proteinExistence type="predicted"/>
<name>A0A9X3E0R4_9HYPH</name>
<feature type="domain" description="Ribbon-helix-helix" evidence="1">
    <location>
        <begin position="2"/>
        <end position="65"/>
    </location>
</feature>
<dbReference type="Proteomes" id="UP001144805">
    <property type="component" value="Unassembled WGS sequence"/>
</dbReference>
<gene>
    <name evidence="2" type="ORF">OSH07_09605</name>
</gene>
<evidence type="ECO:0000313" key="2">
    <source>
        <dbReference type="EMBL" id="MCX5569445.1"/>
    </source>
</evidence>